<dbReference type="AlphaFoldDB" id="A0A6J4UU40"/>
<sequence length="73" mass="7769">DALRRRARVGDPARAGAPAPRRPDCAPHPQATPRRGPRPRPGGDGGTDRPTARHRRADGRISPLPGGRARPAM</sequence>
<accession>A0A6J4UU40</accession>
<name>A0A6J4UU40_9BACT</name>
<gene>
    <name evidence="2" type="ORF">AVDCRST_MAG49-2265</name>
</gene>
<reference evidence="2" key="1">
    <citation type="submission" date="2020-02" db="EMBL/GenBank/DDBJ databases">
        <authorList>
            <person name="Meier V. D."/>
        </authorList>
    </citation>
    <scope>NUCLEOTIDE SEQUENCE</scope>
    <source>
        <strain evidence="2">AVDCRST_MAG49</strain>
    </source>
</reference>
<evidence type="ECO:0000313" key="2">
    <source>
        <dbReference type="EMBL" id="CAA9558399.1"/>
    </source>
</evidence>
<feature type="region of interest" description="Disordered" evidence="1">
    <location>
        <begin position="1"/>
        <end position="73"/>
    </location>
</feature>
<feature type="non-terminal residue" evidence="2">
    <location>
        <position position="1"/>
    </location>
</feature>
<organism evidence="2">
    <name type="scientific">uncultured Thermomicrobiales bacterium</name>
    <dbReference type="NCBI Taxonomy" id="1645740"/>
    <lineage>
        <taxon>Bacteria</taxon>
        <taxon>Pseudomonadati</taxon>
        <taxon>Thermomicrobiota</taxon>
        <taxon>Thermomicrobia</taxon>
        <taxon>Thermomicrobiales</taxon>
        <taxon>environmental samples</taxon>
    </lineage>
</organism>
<feature type="non-terminal residue" evidence="2">
    <location>
        <position position="73"/>
    </location>
</feature>
<protein>
    <submittedName>
        <fullName evidence="2">Uncharacterized protein</fullName>
    </submittedName>
</protein>
<evidence type="ECO:0000256" key="1">
    <source>
        <dbReference type="SAM" id="MobiDB-lite"/>
    </source>
</evidence>
<feature type="compositionally biased region" description="Basic and acidic residues" evidence="1">
    <location>
        <begin position="1"/>
        <end position="11"/>
    </location>
</feature>
<proteinExistence type="predicted"/>
<dbReference type="EMBL" id="CADCWG010000154">
    <property type="protein sequence ID" value="CAA9558399.1"/>
    <property type="molecule type" value="Genomic_DNA"/>
</dbReference>